<evidence type="ECO:0000256" key="2">
    <source>
        <dbReference type="ARBA" id="ARBA00022490"/>
    </source>
</evidence>
<dbReference type="GO" id="GO:0003777">
    <property type="term" value="F:microtubule motor activity"/>
    <property type="evidence" value="ECO:0007669"/>
    <property type="project" value="InterPro"/>
</dbReference>
<evidence type="ECO:0000256" key="8">
    <source>
        <dbReference type="RuleBase" id="RU000394"/>
    </source>
</evidence>
<dbReference type="PRINTS" id="PR00380">
    <property type="entry name" value="KINESINHEAVY"/>
</dbReference>
<dbReference type="Pfam" id="PF12836">
    <property type="entry name" value="HHH_3"/>
    <property type="match status" value="1"/>
</dbReference>
<reference evidence="11" key="1">
    <citation type="submission" date="2021-11" db="EMBL/GenBank/DDBJ databases">
        <authorList>
            <person name="Schell T."/>
        </authorList>
    </citation>
    <scope>NUCLEOTIDE SEQUENCE</scope>
    <source>
        <strain evidence="11">M5</strain>
    </source>
</reference>
<dbReference type="InterPro" id="IPR010994">
    <property type="entry name" value="RuvA_2-like"/>
</dbReference>
<dbReference type="GO" id="GO:0051231">
    <property type="term" value="P:spindle elongation"/>
    <property type="evidence" value="ECO:0007669"/>
    <property type="project" value="TreeGrafter"/>
</dbReference>
<dbReference type="Gene3D" id="1.10.150.280">
    <property type="entry name" value="AF1531-like domain"/>
    <property type="match status" value="1"/>
</dbReference>
<comment type="similarity">
    <text evidence="7 8">Belongs to the TRAFAC class myosin-kinesin ATPase superfamily. Kinesin family.</text>
</comment>
<evidence type="ECO:0000313" key="12">
    <source>
        <dbReference type="Proteomes" id="UP000789390"/>
    </source>
</evidence>
<comment type="subcellular location">
    <subcellularLocation>
        <location evidence="1">Cytoplasm</location>
        <location evidence="1">Cytoskeleton</location>
    </subcellularLocation>
</comment>
<dbReference type="GO" id="GO:0007018">
    <property type="term" value="P:microtubule-based movement"/>
    <property type="evidence" value="ECO:0007669"/>
    <property type="project" value="InterPro"/>
</dbReference>
<dbReference type="InterPro" id="IPR001752">
    <property type="entry name" value="Kinesin_motor_dom"/>
</dbReference>
<protein>
    <recommendedName>
        <fullName evidence="8">Kinesin-like protein</fullName>
    </recommendedName>
</protein>
<dbReference type="Pfam" id="PF00225">
    <property type="entry name" value="Kinesin"/>
    <property type="match status" value="1"/>
</dbReference>
<dbReference type="GO" id="GO:0005524">
    <property type="term" value="F:ATP binding"/>
    <property type="evidence" value="ECO:0007669"/>
    <property type="project" value="UniProtKB-UniRule"/>
</dbReference>
<dbReference type="SUPFAM" id="SSF47781">
    <property type="entry name" value="RuvA domain 2-like"/>
    <property type="match status" value="1"/>
</dbReference>
<proteinExistence type="inferred from homology"/>
<evidence type="ECO:0000313" key="11">
    <source>
        <dbReference type="EMBL" id="CAH0102504.1"/>
    </source>
</evidence>
<keyword evidence="6" id="KW-0206">Cytoskeleton</keyword>
<keyword evidence="2" id="KW-0963">Cytoplasm</keyword>
<evidence type="ECO:0000256" key="3">
    <source>
        <dbReference type="ARBA" id="ARBA00022741"/>
    </source>
</evidence>
<dbReference type="SMART" id="SM00129">
    <property type="entry name" value="KISc"/>
    <property type="match status" value="1"/>
</dbReference>
<name>A0A8J2RHZ0_9CRUS</name>
<dbReference type="SUPFAM" id="SSF52540">
    <property type="entry name" value="P-loop containing nucleoside triphosphate hydrolases"/>
    <property type="match status" value="1"/>
</dbReference>
<feature type="binding site" evidence="7">
    <location>
        <begin position="94"/>
        <end position="101"/>
    </location>
    <ligand>
        <name>ATP</name>
        <dbReference type="ChEBI" id="CHEBI:30616"/>
    </ligand>
</feature>
<dbReference type="PROSITE" id="PS50067">
    <property type="entry name" value="KINESIN_MOTOR_2"/>
    <property type="match status" value="1"/>
</dbReference>
<dbReference type="GO" id="GO:0005874">
    <property type="term" value="C:microtubule"/>
    <property type="evidence" value="ECO:0007669"/>
    <property type="project" value="UniProtKB-KW"/>
</dbReference>
<keyword evidence="7 8" id="KW-0505">Motor protein</keyword>
<evidence type="ECO:0000256" key="4">
    <source>
        <dbReference type="ARBA" id="ARBA00022840"/>
    </source>
</evidence>
<evidence type="ECO:0000259" key="10">
    <source>
        <dbReference type="PROSITE" id="PS50067"/>
    </source>
</evidence>
<dbReference type="InterPro" id="IPR027640">
    <property type="entry name" value="Kinesin-like_fam"/>
</dbReference>
<dbReference type="GO" id="GO:0005875">
    <property type="term" value="C:microtubule associated complex"/>
    <property type="evidence" value="ECO:0007669"/>
    <property type="project" value="TreeGrafter"/>
</dbReference>
<dbReference type="AlphaFoldDB" id="A0A8J2RHZ0"/>
<organism evidence="11 12">
    <name type="scientific">Daphnia galeata</name>
    <dbReference type="NCBI Taxonomy" id="27404"/>
    <lineage>
        <taxon>Eukaryota</taxon>
        <taxon>Metazoa</taxon>
        <taxon>Ecdysozoa</taxon>
        <taxon>Arthropoda</taxon>
        <taxon>Crustacea</taxon>
        <taxon>Branchiopoda</taxon>
        <taxon>Diplostraca</taxon>
        <taxon>Cladocera</taxon>
        <taxon>Anomopoda</taxon>
        <taxon>Daphniidae</taxon>
        <taxon>Daphnia</taxon>
    </lineage>
</organism>
<evidence type="ECO:0000256" key="9">
    <source>
        <dbReference type="SAM" id="MobiDB-lite"/>
    </source>
</evidence>
<dbReference type="Gene3D" id="3.40.850.10">
    <property type="entry name" value="Kinesin motor domain"/>
    <property type="match status" value="1"/>
</dbReference>
<dbReference type="GO" id="GO:0008017">
    <property type="term" value="F:microtubule binding"/>
    <property type="evidence" value="ECO:0007669"/>
    <property type="project" value="InterPro"/>
</dbReference>
<dbReference type="PANTHER" id="PTHR47969">
    <property type="entry name" value="CHROMOSOME-ASSOCIATED KINESIN KIF4A-RELATED"/>
    <property type="match status" value="1"/>
</dbReference>
<feature type="domain" description="Kinesin motor" evidence="10">
    <location>
        <begin position="4"/>
        <end position="341"/>
    </location>
</feature>
<dbReference type="OrthoDB" id="6237065at2759"/>
<comment type="caution">
    <text evidence="11">The sequence shown here is derived from an EMBL/GenBank/DDBJ whole genome shotgun (WGS) entry which is preliminary data.</text>
</comment>
<accession>A0A8J2RHZ0</accession>
<dbReference type="PROSITE" id="PS00411">
    <property type="entry name" value="KINESIN_MOTOR_1"/>
    <property type="match status" value="1"/>
</dbReference>
<evidence type="ECO:0000256" key="1">
    <source>
        <dbReference type="ARBA" id="ARBA00004245"/>
    </source>
</evidence>
<dbReference type="EMBL" id="CAKKLH010000084">
    <property type="protein sequence ID" value="CAH0102504.1"/>
    <property type="molecule type" value="Genomic_DNA"/>
</dbReference>
<keyword evidence="8" id="KW-0493">Microtubule</keyword>
<dbReference type="InterPro" id="IPR036961">
    <property type="entry name" value="Kinesin_motor_dom_sf"/>
</dbReference>
<evidence type="ECO:0000256" key="6">
    <source>
        <dbReference type="ARBA" id="ARBA00023212"/>
    </source>
</evidence>
<keyword evidence="12" id="KW-1185">Reference proteome</keyword>
<evidence type="ECO:0000256" key="7">
    <source>
        <dbReference type="PROSITE-ProRule" id="PRU00283"/>
    </source>
</evidence>
<dbReference type="PANTHER" id="PTHR47969:SF15">
    <property type="entry name" value="CHROMOSOME-ASSOCIATED KINESIN KIF4A-RELATED"/>
    <property type="match status" value="1"/>
</dbReference>
<gene>
    <name evidence="11" type="ORF">DGAL_LOCUS4913</name>
</gene>
<keyword evidence="4 7" id="KW-0067">ATP-binding</keyword>
<dbReference type="Proteomes" id="UP000789390">
    <property type="component" value="Unassembled WGS sequence"/>
</dbReference>
<sequence length="641" mass="70813">MDAPVKVQVRIKPTDNLKTECLNHGLNDEELQHDQDIILVKLSSTKVQFNEEKEFQFDHVYETDCNQKDVFEKSTVPLLKQLVLGYNVTVMAYGPTGSGKSYTLGTSSAEVPSHHANNAGLLTQIISWIFSRMTTSTGEDDQKISKVQVSFLEIYKEEIFDLLSSVVKKIEIKNDKVENVVMENISEVEVCSQENALDLIHTANMRRQVKKTKSNDSSSRSHAIISLKLEIHKNGESRFSTLKIVDLAGSEAVAKDGVMGEIKNEGIFINKGLLALGKVITALNSKNASHIPHRESILTRALKDSLSGNSLTVLICCVKADFQSIATTSAALQFASKARAIKTKVQPSFFKTPFKVPPTQLKTPGKTPFKTPGSTPFRTPLAQIQRSKVVTPGGSSFAVPEKMAMLEKCVDLDESVLVSGSSNLPKLSESDDIENRIHMAVMERVDTFLEGFKDKLAQSLLANCSGTHFSSQSLLDGNSADNSSHVKACRSEFDGLNLTSALAGNITSTSENIDSRRRSVRLAEKRMTFSDANDSRLSISTLRRSSTVKKVSKRAPALPLPTPEGNSKEQVVKYRKDLLYFLNHASQCQIQKLPSVGPKAGHSIITFRNLNGMLKDFETLKMVPGLRKNFHENFMKVNFLE</sequence>
<feature type="region of interest" description="Disordered" evidence="9">
    <location>
        <begin position="356"/>
        <end position="377"/>
    </location>
</feature>
<dbReference type="InterPro" id="IPR027417">
    <property type="entry name" value="P-loop_NTPase"/>
</dbReference>
<keyword evidence="5" id="KW-0175">Coiled coil</keyword>
<dbReference type="InterPro" id="IPR019821">
    <property type="entry name" value="Kinesin_motor_CS"/>
</dbReference>
<dbReference type="GO" id="GO:0007052">
    <property type="term" value="P:mitotic spindle organization"/>
    <property type="evidence" value="ECO:0007669"/>
    <property type="project" value="TreeGrafter"/>
</dbReference>
<evidence type="ECO:0000256" key="5">
    <source>
        <dbReference type="ARBA" id="ARBA00023054"/>
    </source>
</evidence>
<keyword evidence="3 7" id="KW-0547">Nucleotide-binding</keyword>